<accession>A0A7D3XLC5</accession>
<keyword evidence="4" id="KW-0732">Signal</keyword>
<feature type="chain" id="PRO_5029449765" evidence="4">
    <location>
        <begin position="24"/>
        <end position="935"/>
    </location>
</feature>
<dbReference type="InterPro" id="IPR037066">
    <property type="entry name" value="Plug_dom_sf"/>
</dbReference>
<evidence type="ECO:0000313" key="6">
    <source>
        <dbReference type="EMBL" id="QKG80315.1"/>
    </source>
</evidence>
<dbReference type="PANTHER" id="PTHR40980">
    <property type="entry name" value="PLUG DOMAIN-CONTAINING PROTEIN"/>
    <property type="match status" value="1"/>
</dbReference>
<dbReference type="RefSeq" id="WP_173074917.1">
    <property type="nucleotide sequence ID" value="NZ_CP041345.1"/>
</dbReference>
<dbReference type="InterPro" id="IPR036942">
    <property type="entry name" value="Beta-barrel_TonB_sf"/>
</dbReference>
<evidence type="ECO:0000259" key="5">
    <source>
        <dbReference type="Pfam" id="PF07715"/>
    </source>
</evidence>
<organism evidence="6 7">
    <name type="scientific">Tenuifilum thalassicum</name>
    <dbReference type="NCBI Taxonomy" id="2590900"/>
    <lineage>
        <taxon>Bacteria</taxon>
        <taxon>Pseudomonadati</taxon>
        <taxon>Bacteroidota</taxon>
        <taxon>Bacteroidia</taxon>
        <taxon>Bacteroidales</taxon>
        <taxon>Tenuifilaceae</taxon>
        <taxon>Tenuifilum</taxon>
    </lineage>
</organism>
<protein>
    <submittedName>
        <fullName evidence="6">TonB-dependent receptor</fullName>
    </submittedName>
</protein>
<dbReference type="Proteomes" id="UP000500961">
    <property type="component" value="Chromosome"/>
</dbReference>
<proteinExistence type="predicted"/>
<evidence type="ECO:0000256" key="3">
    <source>
        <dbReference type="ARBA" id="ARBA00023237"/>
    </source>
</evidence>
<dbReference type="InterPro" id="IPR008969">
    <property type="entry name" value="CarboxyPept-like_regulatory"/>
</dbReference>
<dbReference type="Gene3D" id="2.40.170.20">
    <property type="entry name" value="TonB-dependent receptor, beta-barrel domain"/>
    <property type="match status" value="1"/>
</dbReference>
<dbReference type="Gene3D" id="2.170.130.10">
    <property type="entry name" value="TonB-dependent receptor, plug domain"/>
    <property type="match status" value="1"/>
</dbReference>
<dbReference type="PANTHER" id="PTHR40980:SF5">
    <property type="entry name" value="TONB-DEPENDENT RECEPTOR"/>
    <property type="match status" value="1"/>
</dbReference>
<evidence type="ECO:0000313" key="7">
    <source>
        <dbReference type="Proteomes" id="UP000500961"/>
    </source>
</evidence>
<evidence type="ECO:0000256" key="4">
    <source>
        <dbReference type="SAM" id="SignalP"/>
    </source>
</evidence>
<dbReference type="GO" id="GO:0009279">
    <property type="term" value="C:cell outer membrane"/>
    <property type="evidence" value="ECO:0007669"/>
    <property type="project" value="UniProtKB-SubCell"/>
</dbReference>
<dbReference type="EMBL" id="CP041345">
    <property type="protein sequence ID" value="QKG80315.1"/>
    <property type="molecule type" value="Genomic_DNA"/>
</dbReference>
<feature type="signal peptide" evidence="4">
    <location>
        <begin position="1"/>
        <end position="23"/>
    </location>
</feature>
<evidence type="ECO:0000256" key="1">
    <source>
        <dbReference type="ARBA" id="ARBA00004442"/>
    </source>
</evidence>
<dbReference type="Gene3D" id="2.60.40.1120">
    <property type="entry name" value="Carboxypeptidase-like, regulatory domain"/>
    <property type="match status" value="1"/>
</dbReference>
<dbReference type="KEGG" id="ttz:FHG85_08590"/>
<dbReference type="Pfam" id="PF07715">
    <property type="entry name" value="Plug"/>
    <property type="match status" value="1"/>
</dbReference>
<sequence length="935" mass="105615">MRNTFKQKVITLVGLIITTHSIAQVGSITGTVYDKTHNESLVGATIIIEGTTLGTTTDLDGHFEINNLKPGHFNLSVSFISYEPKVVKNILVEPNKKVKLYIELEEVTTAIEGVTVTATRKTNTDVAMLSTIKSSLSVANGISAQQISRSQDRDASEFIRRIPGVSIIDNRFVVVRGLNQRYNNAWLNNSSTPSSEADQKAFSFDVIPSSMIDNVLIYKSPSPEIPADFTGGFIKIFTKNMPSEDYLSIGYSTGINTSTNLNSFKQITTSKTDWLGFDDGTRNLPQNFPSSLKGLSNSQLAEYGKMLNTSWNPHVTTAIPEQKFNITFGKKWQKGNRQIGNITSISYSNNHQTEDIAHKEYQVQLTPGELPPINHNYTDSVFIRSAKIGILHNWTLLTEKNTKIEFRNLFNLIGKSSILIRNGFNGHEGFTIRSYQDYFQNRTTYSSQLAGERKWGENLNSKIDWVIGYALSYKNEPDMKQLRTTLQDEPLLPHYNEYYAAVGLTPSVSDAGRSFLKLIEHTSSIGINYEQKLDLNGWQPTIKGGIYGEFKTRSFNARVLGFAKNSSYTESVWLPTSQIFSLENINTSPDGFILKESTSKSDSYDVNSILGASYFALNTNITKKLSFYGGIRAELVNQKLNSYNRYGLPLTVNDNKIDVFPSANLTYNLNDRNLLRLAAGISINRPEFREIAPFYFYNFNDEAEYVGKSDLKSCLVNNFDLRWEQYPNTGEFFSIGLFYKKFSAPIELVFKPAGARPLFTYDNAESAYSVGAEIELRKSLKAISLLKDFYISMNAALIHSRVQFPKESIFRERPMQGQSPYLVNAGIFYQNEENKLNIAIQYNVIGDRIQAVGIPFQNEEQDIPDYYEKHQHMLDLTISKTFANNIEIKAGVKNLLNQKFNIYQKFKGENNTDMDLSNKQYKEGLSFSIGANYKF</sequence>
<dbReference type="Pfam" id="PF13715">
    <property type="entry name" value="CarbopepD_reg_2"/>
    <property type="match status" value="1"/>
</dbReference>
<keyword evidence="7" id="KW-1185">Reference proteome</keyword>
<dbReference type="SUPFAM" id="SSF49464">
    <property type="entry name" value="Carboxypeptidase regulatory domain-like"/>
    <property type="match status" value="1"/>
</dbReference>
<comment type="subcellular location">
    <subcellularLocation>
        <location evidence="1">Cell outer membrane</location>
    </subcellularLocation>
</comment>
<dbReference type="InterPro" id="IPR012910">
    <property type="entry name" value="Plug_dom"/>
</dbReference>
<dbReference type="SUPFAM" id="SSF56935">
    <property type="entry name" value="Porins"/>
    <property type="match status" value="1"/>
</dbReference>
<dbReference type="AlphaFoldDB" id="A0A7D3XLC5"/>
<feature type="domain" description="TonB-dependent receptor plug" evidence="5">
    <location>
        <begin position="136"/>
        <end position="222"/>
    </location>
</feature>
<name>A0A7D3XLC5_9BACT</name>
<reference evidence="6 7" key="1">
    <citation type="submission" date="2019-07" db="EMBL/GenBank/DDBJ databases">
        <title>Thalassofilum flectens gen. nov., sp. nov., a novel moderate thermophilic anaerobe from a shallow sea hot spring in Kunashir Island (Russia), representing a new family in the order Bacteroidales, and proposal of Thalassofilacea fam. nov.</title>
        <authorList>
            <person name="Kochetkova T.V."/>
            <person name="Podosokorskaya O.A."/>
            <person name="Novikov A."/>
            <person name="Elcheninov A.G."/>
            <person name="Toshchakov S.V."/>
            <person name="Kublanov I.V."/>
        </authorList>
    </citation>
    <scope>NUCLEOTIDE SEQUENCE [LARGE SCALE GENOMIC DNA]</scope>
    <source>
        <strain evidence="6 7">38-H</strain>
    </source>
</reference>
<keyword evidence="2" id="KW-0472">Membrane</keyword>
<evidence type="ECO:0000256" key="2">
    <source>
        <dbReference type="ARBA" id="ARBA00023136"/>
    </source>
</evidence>
<keyword evidence="6" id="KW-0675">Receptor</keyword>
<gene>
    <name evidence="6" type="ORF">FHG85_08590</name>
</gene>
<keyword evidence="3" id="KW-0998">Cell outer membrane</keyword>